<dbReference type="Proteomes" id="UP001279734">
    <property type="component" value="Unassembled WGS sequence"/>
</dbReference>
<evidence type="ECO:0000313" key="2">
    <source>
        <dbReference type="Proteomes" id="UP001279734"/>
    </source>
</evidence>
<dbReference type="EMBL" id="BSYO01000038">
    <property type="protein sequence ID" value="GMH30376.1"/>
    <property type="molecule type" value="Genomic_DNA"/>
</dbReference>
<keyword evidence="2" id="KW-1185">Reference proteome</keyword>
<organism evidence="1 2">
    <name type="scientific">Nepenthes gracilis</name>
    <name type="common">Slender pitcher plant</name>
    <dbReference type="NCBI Taxonomy" id="150966"/>
    <lineage>
        <taxon>Eukaryota</taxon>
        <taxon>Viridiplantae</taxon>
        <taxon>Streptophyta</taxon>
        <taxon>Embryophyta</taxon>
        <taxon>Tracheophyta</taxon>
        <taxon>Spermatophyta</taxon>
        <taxon>Magnoliopsida</taxon>
        <taxon>eudicotyledons</taxon>
        <taxon>Gunneridae</taxon>
        <taxon>Pentapetalae</taxon>
        <taxon>Caryophyllales</taxon>
        <taxon>Nepenthaceae</taxon>
        <taxon>Nepenthes</taxon>
    </lineage>
</organism>
<evidence type="ECO:0000313" key="1">
    <source>
        <dbReference type="EMBL" id="GMH30376.1"/>
    </source>
</evidence>
<dbReference type="AlphaFoldDB" id="A0AAD3Y843"/>
<name>A0AAD3Y843_NEPGR</name>
<sequence>MRWSGISVDGANVLSARMGEFVNLVRVAVRFVVVGLAFHARLLQLGLVARRDSSRGWVAVLNYRLPFCFDVLAILRLLRTIVDAALSLSFLSRLIAVILDGYLRMRCLCWLVAHLGIPGYEYADFVLNRRWLVAVPVAVFPTKKWIGLHFASDLPVFYVAPHDDAPPMLMMANIKAKFGAILFQLHGNPDTSPKKAVAIQARPKIAMHVSGRIYP</sequence>
<accession>A0AAD3Y843</accession>
<reference evidence="1" key="1">
    <citation type="submission" date="2023-05" db="EMBL/GenBank/DDBJ databases">
        <title>Nepenthes gracilis genome sequencing.</title>
        <authorList>
            <person name="Fukushima K."/>
        </authorList>
    </citation>
    <scope>NUCLEOTIDE SEQUENCE</scope>
    <source>
        <strain evidence="1">SING2019-196</strain>
    </source>
</reference>
<protein>
    <submittedName>
        <fullName evidence="1">Uncharacterized protein</fullName>
    </submittedName>
</protein>
<comment type="caution">
    <text evidence="1">The sequence shown here is derived from an EMBL/GenBank/DDBJ whole genome shotgun (WGS) entry which is preliminary data.</text>
</comment>
<gene>
    <name evidence="1" type="ORF">Nepgr_032219</name>
</gene>
<proteinExistence type="predicted"/>